<feature type="compositionally biased region" description="Basic and acidic residues" evidence="1">
    <location>
        <begin position="39"/>
        <end position="52"/>
    </location>
</feature>
<proteinExistence type="predicted"/>
<gene>
    <name evidence="2" type="ORF">N5A92_22285</name>
</gene>
<organism evidence="2 3">
    <name type="scientific">Chelativorans salis</name>
    <dbReference type="NCBI Taxonomy" id="2978478"/>
    <lineage>
        <taxon>Bacteria</taxon>
        <taxon>Pseudomonadati</taxon>
        <taxon>Pseudomonadota</taxon>
        <taxon>Alphaproteobacteria</taxon>
        <taxon>Hyphomicrobiales</taxon>
        <taxon>Phyllobacteriaceae</taxon>
        <taxon>Chelativorans</taxon>
    </lineage>
</organism>
<evidence type="ECO:0000256" key="1">
    <source>
        <dbReference type="SAM" id="MobiDB-lite"/>
    </source>
</evidence>
<comment type="caution">
    <text evidence="2">The sequence shown here is derived from an EMBL/GenBank/DDBJ whole genome shotgun (WGS) entry which is preliminary data.</text>
</comment>
<dbReference type="RefSeq" id="WP_260906431.1">
    <property type="nucleotide sequence ID" value="NZ_JAOCZP010000009.1"/>
</dbReference>
<dbReference type="EMBL" id="JAOCZP010000009">
    <property type="protein sequence ID" value="MCT7377754.1"/>
    <property type="molecule type" value="Genomic_DNA"/>
</dbReference>
<protein>
    <submittedName>
        <fullName evidence="2">BrnA antitoxin family protein</fullName>
    </submittedName>
</protein>
<reference evidence="2 3" key="1">
    <citation type="submission" date="2022-09" db="EMBL/GenBank/DDBJ databases">
        <title>Chelativorans salina sp. nov., a novel slightly halophilic bacterium isolated from a saline lake sediment enrichment.</title>
        <authorList>
            <person name="Gao L."/>
            <person name="Fang B.-Z."/>
            <person name="Li W.-J."/>
        </authorList>
    </citation>
    <scope>NUCLEOTIDE SEQUENCE [LARGE SCALE GENOMIC DNA]</scope>
    <source>
        <strain evidence="2 3">EGI FJ00035</strain>
    </source>
</reference>
<evidence type="ECO:0000313" key="2">
    <source>
        <dbReference type="EMBL" id="MCT7377754.1"/>
    </source>
</evidence>
<dbReference type="Pfam" id="PF12441">
    <property type="entry name" value="CopG_antitoxin"/>
    <property type="match status" value="1"/>
</dbReference>
<accession>A0ABT2LTD8</accession>
<name>A0ABT2LTD8_9HYPH</name>
<dbReference type="Proteomes" id="UP001320831">
    <property type="component" value="Unassembled WGS sequence"/>
</dbReference>
<feature type="region of interest" description="Disordered" evidence="1">
    <location>
        <begin position="39"/>
        <end position="62"/>
    </location>
</feature>
<evidence type="ECO:0000313" key="3">
    <source>
        <dbReference type="Proteomes" id="UP001320831"/>
    </source>
</evidence>
<sequence length="62" mass="7045">MKKKIPVFKTDEEVEAFIENADLTEYDLSQFKPLRFVRVDEKAEDGRDEKPTSRPGGSTSAP</sequence>
<dbReference type="InterPro" id="IPR022148">
    <property type="entry name" value="CopG_antitoxin"/>
</dbReference>
<keyword evidence="3" id="KW-1185">Reference proteome</keyword>